<feature type="domain" description="Epoxide hydrolase N-terminal" evidence="4">
    <location>
        <begin position="4"/>
        <end position="109"/>
    </location>
</feature>
<evidence type="ECO:0000256" key="3">
    <source>
        <dbReference type="ARBA" id="ARBA00022801"/>
    </source>
</evidence>
<dbReference type="Pfam" id="PF06441">
    <property type="entry name" value="EHN"/>
    <property type="match status" value="1"/>
</dbReference>
<dbReference type="PANTHER" id="PTHR21661">
    <property type="entry name" value="EPOXIDE HYDROLASE 1-RELATED"/>
    <property type="match status" value="1"/>
</dbReference>
<dbReference type="EMBL" id="JBBHJY010000001">
    <property type="protein sequence ID" value="MEJ6009172.1"/>
    <property type="molecule type" value="Genomic_DNA"/>
</dbReference>
<comment type="caution">
    <text evidence="5">The sequence shown here is derived from an EMBL/GenBank/DDBJ whole genome shotgun (WGS) entry which is preliminary data.</text>
</comment>
<evidence type="ECO:0000313" key="6">
    <source>
        <dbReference type="Proteomes" id="UP001379235"/>
    </source>
</evidence>
<dbReference type="GO" id="GO:0016787">
    <property type="term" value="F:hydrolase activity"/>
    <property type="evidence" value="ECO:0007669"/>
    <property type="project" value="UniProtKB-KW"/>
</dbReference>
<dbReference type="PIRSF" id="PIRSF001112">
    <property type="entry name" value="Epoxide_hydrolase"/>
    <property type="match status" value="1"/>
</dbReference>
<keyword evidence="2" id="KW-0058">Aromatic hydrocarbons catabolism</keyword>
<gene>
    <name evidence="5" type="ORF">WG900_04470</name>
</gene>
<evidence type="ECO:0000313" key="5">
    <source>
        <dbReference type="EMBL" id="MEJ6009172.1"/>
    </source>
</evidence>
<dbReference type="Proteomes" id="UP001379235">
    <property type="component" value="Unassembled WGS sequence"/>
</dbReference>
<accession>A0ABU8S5K4</accession>
<protein>
    <submittedName>
        <fullName evidence="5">Epoxide hydrolase family protein</fullName>
    </submittedName>
</protein>
<evidence type="ECO:0000256" key="2">
    <source>
        <dbReference type="ARBA" id="ARBA00022797"/>
    </source>
</evidence>
<keyword evidence="3 5" id="KW-0378">Hydrolase</keyword>
<dbReference type="InterPro" id="IPR016292">
    <property type="entry name" value="Epoxide_hydrolase"/>
</dbReference>
<dbReference type="InterPro" id="IPR000639">
    <property type="entry name" value="Epox_hydrolase-like"/>
</dbReference>
<dbReference type="PRINTS" id="PR00412">
    <property type="entry name" value="EPOXHYDRLASE"/>
</dbReference>
<dbReference type="InterPro" id="IPR029058">
    <property type="entry name" value="AB_hydrolase_fold"/>
</dbReference>
<dbReference type="InterPro" id="IPR010497">
    <property type="entry name" value="Epoxide_hydro_N"/>
</dbReference>
<organism evidence="5 6">
    <name type="scientific">Novosphingobium aquae</name>
    <dbReference type="NCBI Taxonomy" id="3133435"/>
    <lineage>
        <taxon>Bacteria</taxon>
        <taxon>Pseudomonadati</taxon>
        <taxon>Pseudomonadota</taxon>
        <taxon>Alphaproteobacteria</taxon>
        <taxon>Sphingomonadales</taxon>
        <taxon>Sphingomonadaceae</taxon>
        <taxon>Novosphingobium</taxon>
    </lineage>
</organism>
<keyword evidence="6" id="KW-1185">Reference proteome</keyword>
<dbReference type="RefSeq" id="WP_339964984.1">
    <property type="nucleotide sequence ID" value="NZ_JBBHJY010000001.1"/>
</dbReference>
<dbReference type="PANTHER" id="PTHR21661:SF35">
    <property type="entry name" value="EPOXIDE HYDROLASE"/>
    <property type="match status" value="1"/>
</dbReference>
<evidence type="ECO:0000256" key="1">
    <source>
        <dbReference type="ARBA" id="ARBA00010088"/>
    </source>
</evidence>
<dbReference type="SUPFAM" id="SSF53474">
    <property type="entry name" value="alpha/beta-Hydrolases"/>
    <property type="match status" value="1"/>
</dbReference>
<comment type="similarity">
    <text evidence="1">Belongs to the peptidase S33 family.</text>
</comment>
<proteinExistence type="inferred from homology"/>
<dbReference type="Gene3D" id="3.40.50.1820">
    <property type="entry name" value="alpha/beta hydrolase"/>
    <property type="match status" value="1"/>
</dbReference>
<reference evidence="5 6" key="1">
    <citation type="submission" date="2024-03" db="EMBL/GenBank/DDBJ databases">
        <authorList>
            <person name="Jo J.-H."/>
        </authorList>
    </citation>
    <scope>NUCLEOTIDE SEQUENCE [LARGE SCALE GENOMIC DNA]</scope>
    <source>
        <strain evidence="5 6">AS3R-12</strain>
    </source>
</reference>
<evidence type="ECO:0000259" key="4">
    <source>
        <dbReference type="Pfam" id="PF06441"/>
    </source>
</evidence>
<name>A0ABU8S5K4_9SPHN</name>
<sequence>MTAIRPFALLVGQGELDDLADRLARIRWPERECVDDWSQGVPLAALQGLVTHWRERYDWRLCEDRLNAFGQFVAEIDGLDVHFLHVRSRYENARPLILTHGWPGSVIEFLEAIPRLTDPVAHGGKASDAFHVVVPSLPGYGWSGKPKSTGWNVQRIARAWAELMAQLGYDRWFAQGGDWGAIVTAALGAQAPAGLAGLHLNMPMARPTADDRLEDDAEVKEALRAGRHYMDWDSGYSKIQSTRPQTIGYGLVDSPVALAAWIYEKMWAWTDNAGRPEEALSYDTILDNIMVYWLNASGASAARLYWESFDAIAQTGEVNVPAAFSLFPREITKAPRKWTERMFRNIVYWNPAEKGGHFAAWEQPDIFARELRAAFALIDPR</sequence>